<dbReference type="Gene3D" id="1.10.287.110">
    <property type="entry name" value="DnaJ domain"/>
    <property type="match status" value="1"/>
</dbReference>
<dbReference type="Proteomes" id="UP000887116">
    <property type="component" value="Unassembled WGS sequence"/>
</dbReference>
<dbReference type="PANTHER" id="PTHR44873:SF1">
    <property type="entry name" value="DNAJ HOMOLOG SUBFAMILY C MEMBER 30, MITOCHONDRIAL"/>
    <property type="match status" value="1"/>
</dbReference>
<evidence type="ECO:0000313" key="2">
    <source>
        <dbReference type="EMBL" id="GFQ98795.1"/>
    </source>
</evidence>
<dbReference type="Pfam" id="PF00226">
    <property type="entry name" value="DnaJ"/>
    <property type="match status" value="1"/>
</dbReference>
<dbReference type="InterPro" id="IPR001623">
    <property type="entry name" value="DnaJ_domain"/>
</dbReference>
<gene>
    <name evidence="2" type="primary">NCL1_47827</name>
    <name evidence="2" type="ORF">TNCT_588921</name>
</gene>
<dbReference type="PROSITE" id="PS50076">
    <property type="entry name" value="DNAJ_2"/>
    <property type="match status" value="1"/>
</dbReference>
<dbReference type="OrthoDB" id="376357at2759"/>
<dbReference type="PANTHER" id="PTHR44873">
    <property type="entry name" value="DNAJ HOMOLOG SUBFAMILY C MEMBER 30, MITOCHONDRIAL"/>
    <property type="match status" value="1"/>
</dbReference>
<dbReference type="SUPFAM" id="SSF46565">
    <property type="entry name" value="Chaperone J-domain"/>
    <property type="match status" value="1"/>
</dbReference>
<dbReference type="EMBL" id="BMAO01015021">
    <property type="protein sequence ID" value="GFQ98795.1"/>
    <property type="molecule type" value="Genomic_DNA"/>
</dbReference>
<dbReference type="InterPro" id="IPR036869">
    <property type="entry name" value="J_dom_sf"/>
</dbReference>
<evidence type="ECO:0000313" key="3">
    <source>
        <dbReference type="Proteomes" id="UP000887116"/>
    </source>
</evidence>
<feature type="domain" description="J" evidence="1">
    <location>
        <begin position="38"/>
        <end position="103"/>
    </location>
</feature>
<comment type="caution">
    <text evidence="2">The sequence shown here is derived from an EMBL/GenBank/DDBJ whole genome shotgun (WGS) entry which is preliminary data.</text>
</comment>
<dbReference type="SMART" id="SM00271">
    <property type="entry name" value="DnaJ"/>
    <property type="match status" value="1"/>
</dbReference>
<organism evidence="2 3">
    <name type="scientific">Trichonephila clavata</name>
    <name type="common">Joro spider</name>
    <name type="synonym">Nephila clavata</name>
    <dbReference type="NCBI Taxonomy" id="2740835"/>
    <lineage>
        <taxon>Eukaryota</taxon>
        <taxon>Metazoa</taxon>
        <taxon>Ecdysozoa</taxon>
        <taxon>Arthropoda</taxon>
        <taxon>Chelicerata</taxon>
        <taxon>Arachnida</taxon>
        <taxon>Araneae</taxon>
        <taxon>Araneomorphae</taxon>
        <taxon>Entelegynae</taxon>
        <taxon>Araneoidea</taxon>
        <taxon>Nephilidae</taxon>
        <taxon>Trichonephila</taxon>
    </lineage>
</organism>
<proteinExistence type="predicted"/>
<dbReference type="PRINTS" id="PR00625">
    <property type="entry name" value="JDOMAIN"/>
</dbReference>
<name>A0A8X6L5T2_TRICU</name>
<accession>A0A8X6L5T2</accession>
<protein>
    <submittedName>
        <fullName evidence="2">Chaperone protein dnaJ 1</fullName>
    </submittedName>
</protein>
<keyword evidence="3" id="KW-1185">Reference proteome</keyword>
<dbReference type="CDD" id="cd06257">
    <property type="entry name" value="DnaJ"/>
    <property type="match status" value="1"/>
</dbReference>
<reference evidence="2" key="1">
    <citation type="submission" date="2020-07" db="EMBL/GenBank/DDBJ databases">
        <title>Multicomponent nature underlies the extraordinary mechanical properties of spider dragline silk.</title>
        <authorList>
            <person name="Kono N."/>
            <person name="Nakamura H."/>
            <person name="Mori M."/>
            <person name="Yoshida Y."/>
            <person name="Ohtoshi R."/>
            <person name="Malay A.D."/>
            <person name="Moran D.A.P."/>
            <person name="Tomita M."/>
            <person name="Numata K."/>
            <person name="Arakawa K."/>
        </authorList>
    </citation>
    <scope>NUCLEOTIDE SEQUENCE</scope>
</reference>
<dbReference type="AlphaFoldDB" id="A0A8X6L5T2"/>
<dbReference type="InterPro" id="IPR053025">
    <property type="entry name" value="Mito_ATP_Synthase-Asso"/>
</dbReference>
<evidence type="ECO:0000259" key="1">
    <source>
        <dbReference type="PROSITE" id="PS50076"/>
    </source>
</evidence>
<sequence length="184" mass="21728">MFSICTTFIESPLRGFKFARCLWNCMYSWRHFSNQARDYYSALGVKPDSTDDEIKKAYYSLSKIYHPDKNVGNDAAGAKILDINEAFEILGNKLLREEYDKKFFPALEITKRKPAGKIYDHPEYYNPSIYQRKIIKKPKNVNCSYEQYKKHCIGVKKKKNRHLAMRCHFDKFVSAKLGSKFFYK</sequence>